<evidence type="ECO:0000313" key="2">
    <source>
        <dbReference type="Proteomes" id="UP001231649"/>
    </source>
</evidence>
<organism evidence="1 2">
    <name type="scientific">Mythimna loreyi</name>
    <dbReference type="NCBI Taxonomy" id="667449"/>
    <lineage>
        <taxon>Eukaryota</taxon>
        <taxon>Metazoa</taxon>
        <taxon>Ecdysozoa</taxon>
        <taxon>Arthropoda</taxon>
        <taxon>Hexapoda</taxon>
        <taxon>Insecta</taxon>
        <taxon>Pterygota</taxon>
        <taxon>Neoptera</taxon>
        <taxon>Endopterygota</taxon>
        <taxon>Lepidoptera</taxon>
        <taxon>Glossata</taxon>
        <taxon>Ditrysia</taxon>
        <taxon>Noctuoidea</taxon>
        <taxon>Noctuidae</taxon>
        <taxon>Noctuinae</taxon>
        <taxon>Hadenini</taxon>
        <taxon>Mythimna</taxon>
    </lineage>
</organism>
<name>A0ACC2Q4G0_9NEOP</name>
<evidence type="ECO:0000313" key="1">
    <source>
        <dbReference type="EMBL" id="KAJ8706235.1"/>
    </source>
</evidence>
<sequence length="274" mass="31916">MSVIWNTSDLCRCCHAEGNYKSLNIYPNEEIEDCYFLLRDTFNIVLNPPPNNATSYAVCSVCAPRLRDAAQFKKQVLLCEEKLKEYLYSYSDVLDKEVKKEFEKNELKEESTHEDQDRLNLKYDDDSPPSMEIFISPVEDDDQPLSVLKSSRSRAESSETEAEWAGPPDLSDDDLKNSKKRKTVPKFACDICDKKFSYNGSLEVHMKAHNGEKTFTCHLHGYCSCDYFNYSLFKSKCDKSKSKYNNRSAKRKSKYNNRNDKRKSKYNHRSDKRN</sequence>
<comment type="caution">
    <text evidence="1">The sequence shown here is derived from an EMBL/GenBank/DDBJ whole genome shotgun (WGS) entry which is preliminary data.</text>
</comment>
<dbReference type="Proteomes" id="UP001231649">
    <property type="component" value="Chromosome 28"/>
</dbReference>
<reference evidence="1" key="1">
    <citation type="submission" date="2023-03" db="EMBL/GenBank/DDBJ databases">
        <title>Chromosome-level genomes of two armyworms, Mythimna separata and Mythimna loreyi, provide insights into the biosynthesis and reception of sex pheromones.</title>
        <authorList>
            <person name="Zhao H."/>
        </authorList>
    </citation>
    <scope>NUCLEOTIDE SEQUENCE</scope>
    <source>
        <strain evidence="1">BeijingLab</strain>
    </source>
</reference>
<keyword evidence="2" id="KW-1185">Reference proteome</keyword>
<dbReference type="EMBL" id="CM056804">
    <property type="protein sequence ID" value="KAJ8706235.1"/>
    <property type="molecule type" value="Genomic_DNA"/>
</dbReference>
<gene>
    <name evidence="1" type="ORF">PYW08_010861</name>
</gene>
<proteinExistence type="predicted"/>
<protein>
    <submittedName>
        <fullName evidence="1">Uncharacterized protein</fullName>
    </submittedName>
</protein>
<accession>A0ACC2Q4G0</accession>